<dbReference type="EMBL" id="JAHRIM010084090">
    <property type="protein sequence ID" value="MEQ2276049.1"/>
    <property type="molecule type" value="Genomic_DNA"/>
</dbReference>
<name>A0ABV0X2V9_9TELE</name>
<protein>
    <submittedName>
        <fullName evidence="1">Uncharacterized protein</fullName>
    </submittedName>
</protein>
<accession>A0ABV0X2V9</accession>
<proteinExistence type="predicted"/>
<organism evidence="1 2">
    <name type="scientific">Xenotaenia resolanae</name>
    <dbReference type="NCBI Taxonomy" id="208358"/>
    <lineage>
        <taxon>Eukaryota</taxon>
        <taxon>Metazoa</taxon>
        <taxon>Chordata</taxon>
        <taxon>Craniata</taxon>
        <taxon>Vertebrata</taxon>
        <taxon>Euteleostomi</taxon>
        <taxon>Actinopterygii</taxon>
        <taxon>Neopterygii</taxon>
        <taxon>Teleostei</taxon>
        <taxon>Neoteleostei</taxon>
        <taxon>Acanthomorphata</taxon>
        <taxon>Ovalentaria</taxon>
        <taxon>Atherinomorphae</taxon>
        <taxon>Cyprinodontiformes</taxon>
        <taxon>Goodeidae</taxon>
        <taxon>Xenotaenia</taxon>
    </lineage>
</organism>
<gene>
    <name evidence="1" type="ORF">XENORESO_012916</name>
</gene>
<evidence type="ECO:0000313" key="2">
    <source>
        <dbReference type="Proteomes" id="UP001444071"/>
    </source>
</evidence>
<dbReference type="Proteomes" id="UP001444071">
    <property type="component" value="Unassembled WGS sequence"/>
</dbReference>
<evidence type="ECO:0000313" key="1">
    <source>
        <dbReference type="EMBL" id="MEQ2276049.1"/>
    </source>
</evidence>
<comment type="caution">
    <text evidence="1">The sequence shown here is derived from an EMBL/GenBank/DDBJ whole genome shotgun (WGS) entry which is preliminary data.</text>
</comment>
<keyword evidence="2" id="KW-1185">Reference proteome</keyword>
<sequence>MGVRILARSETANQYLHDNCRPRQPGMLWRRPAKHNETDIRSVARIPKKDMRGNKTSKGYLKPEYKRIIIFEEVLTLQSVFKPLDGCITTKFKKNNTTSLAILKY</sequence>
<reference evidence="1 2" key="1">
    <citation type="submission" date="2021-06" db="EMBL/GenBank/DDBJ databases">
        <authorList>
            <person name="Palmer J.M."/>
        </authorList>
    </citation>
    <scope>NUCLEOTIDE SEQUENCE [LARGE SCALE GENOMIC DNA]</scope>
    <source>
        <strain evidence="1 2">XR_2019</strain>
        <tissue evidence="1">Muscle</tissue>
    </source>
</reference>